<dbReference type="InterPro" id="IPR015946">
    <property type="entry name" value="KH_dom-like_a/b"/>
</dbReference>
<dbReference type="GO" id="GO:0003924">
    <property type="term" value="F:GTPase activity"/>
    <property type="evidence" value="ECO:0007669"/>
    <property type="project" value="UniProtKB-UniRule"/>
</dbReference>
<dbReference type="CDD" id="cd04163">
    <property type="entry name" value="Era"/>
    <property type="match status" value="1"/>
</dbReference>
<keyword evidence="6 7" id="KW-0342">GTP-binding</keyword>
<dbReference type="STRING" id="44575.SAMN05216419_1001156"/>
<organism evidence="12 13">
    <name type="scientific">Nitrosomonas cryotolerans ATCC 49181</name>
    <dbReference type="NCBI Taxonomy" id="1131553"/>
    <lineage>
        <taxon>Bacteria</taxon>
        <taxon>Pseudomonadati</taxon>
        <taxon>Pseudomonadota</taxon>
        <taxon>Betaproteobacteria</taxon>
        <taxon>Nitrosomonadales</taxon>
        <taxon>Nitrosomonadaceae</taxon>
        <taxon>Nitrosomonas</taxon>
    </lineage>
</organism>
<dbReference type="SUPFAM" id="SSF54814">
    <property type="entry name" value="Prokaryotic type KH domain (KH-domain type II)"/>
    <property type="match status" value="1"/>
</dbReference>
<evidence type="ECO:0000259" key="10">
    <source>
        <dbReference type="PROSITE" id="PS50823"/>
    </source>
</evidence>
<evidence type="ECO:0000256" key="1">
    <source>
        <dbReference type="ARBA" id="ARBA00007921"/>
    </source>
</evidence>
<dbReference type="FunFam" id="3.30.300.20:FF:000003">
    <property type="entry name" value="GTPase Era"/>
    <property type="match status" value="1"/>
</dbReference>
<dbReference type="InterPro" id="IPR006073">
    <property type="entry name" value="GTP-bd"/>
</dbReference>
<dbReference type="GO" id="GO:0005886">
    <property type="term" value="C:plasma membrane"/>
    <property type="evidence" value="ECO:0007669"/>
    <property type="project" value="UniProtKB-SubCell"/>
</dbReference>
<evidence type="ECO:0000256" key="4">
    <source>
        <dbReference type="ARBA" id="ARBA00022741"/>
    </source>
</evidence>
<dbReference type="GO" id="GO:0005829">
    <property type="term" value="C:cytosol"/>
    <property type="evidence" value="ECO:0007669"/>
    <property type="project" value="TreeGrafter"/>
</dbReference>
<feature type="domain" description="KH type-2" evidence="10">
    <location>
        <begin position="198"/>
        <end position="282"/>
    </location>
</feature>
<dbReference type="eggNOG" id="COG1159">
    <property type="taxonomic scope" value="Bacteria"/>
</dbReference>
<feature type="region of interest" description="G5" evidence="8">
    <location>
        <begin position="154"/>
        <end position="156"/>
    </location>
</feature>
<feature type="binding site" evidence="7">
    <location>
        <begin position="124"/>
        <end position="127"/>
    </location>
    <ligand>
        <name>GTP</name>
        <dbReference type="ChEBI" id="CHEBI:37565"/>
    </ligand>
</feature>
<dbReference type="NCBIfam" id="NF000908">
    <property type="entry name" value="PRK00089.1"/>
    <property type="match status" value="1"/>
</dbReference>
<evidence type="ECO:0000313" key="12">
    <source>
        <dbReference type="EMBL" id="SIO33010.1"/>
    </source>
</evidence>
<evidence type="ECO:0000256" key="6">
    <source>
        <dbReference type="ARBA" id="ARBA00023134"/>
    </source>
</evidence>
<dbReference type="GO" id="GO:0000028">
    <property type="term" value="P:ribosomal small subunit assembly"/>
    <property type="evidence" value="ECO:0007669"/>
    <property type="project" value="TreeGrafter"/>
</dbReference>
<comment type="subunit">
    <text evidence="7">Monomer.</text>
</comment>
<dbReference type="InterPro" id="IPR027417">
    <property type="entry name" value="P-loop_NTPase"/>
</dbReference>
<keyword evidence="7" id="KW-0472">Membrane</keyword>
<keyword evidence="7" id="KW-0963">Cytoplasm</keyword>
<dbReference type="NCBIfam" id="TIGR00231">
    <property type="entry name" value="small_GTP"/>
    <property type="match status" value="1"/>
</dbReference>
<feature type="binding site" evidence="7">
    <location>
        <begin position="63"/>
        <end position="67"/>
    </location>
    <ligand>
        <name>GTP</name>
        <dbReference type="ChEBI" id="CHEBI:37565"/>
    </ligand>
</feature>
<dbReference type="Pfam" id="PF01926">
    <property type="entry name" value="MMR_HSR1"/>
    <property type="match status" value="1"/>
</dbReference>
<evidence type="ECO:0000259" key="11">
    <source>
        <dbReference type="PROSITE" id="PS51713"/>
    </source>
</evidence>
<gene>
    <name evidence="7" type="primary">era</name>
    <name evidence="12" type="ORF">SAMN02743940_1910</name>
</gene>
<keyword evidence="4 7" id="KW-0547">Nucleotide-binding</keyword>
<dbReference type="PRINTS" id="PR00326">
    <property type="entry name" value="GTP1OBG"/>
</dbReference>
<evidence type="ECO:0000256" key="2">
    <source>
        <dbReference type="ARBA" id="ARBA00020484"/>
    </source>
</evidence>
<dbReference type="Gene3D" id="3.40.50.300">
    <property type="entry name" value="P-loop containing nucleotide triphosphate hydrolases"/>
    <property type="match status" value="1"/>
</dbReference>
<dbReference type="PROSITE" id="PS50823">
    <property type="entry name" value="KH_TYPE_2"/>
    <property type="match status" value="1"/>
</dbReference>
<dbReference type="EMBL" id="FSRO01000001">
    <property type="protein sequence ID" value="SIO33010.1"/>
    <property type="molecule type" value="Genomic_DNA"/>
</dbReference>
<comment type="subcellular location">
    <subcellularLocation>
        <location evidence="7">Cytoplasm</location>
    </subcellularLocation>
    <subcellularLocation>
        <location evidence="7">Cell membrane</location>
        <topology evidence="7">Peripheral membrane protein</topology>
    </subcellularLocation>
</comment>
<keyword evidence="5 7" id="KW-0694">RNA-binding</keyword>
<evidence type="ECO:0000256" key="7">
    <source>
        <dbReference type="HAMAP-Rule" id="MF_00367"/>
    </source>
</evidence>
<sequence length="297" mass="33912">MITHTNHHTGYIAIVGRPNVGKSTLLNGLIKQKISITSRKAQTTRHRINGILTDQQFQFIFVDTPGFQNQYTNQLNSTMNRVVTQSIQDVDIVLFVIEAMRFDNRDHLILKLLPANKPVILVINKIDKLADKKRLLPFLEEMSRLFTFAAIIPVSAAKKNQLPVLIDIIRSYLPENLPLFDEDTITDRNERFHAAELLREKLFRLTGEEIPYSASVVIDQFKLDGHLRRISAAIIVEKANQKAIIIGKNGENLKTIATQARKDMERLFGDKVFLEVWVKIRNGWADNATILKTLGYD</sequence>
<comment type="function">
    <text evidence="7">An essential GTPase that binds both GDP and GTP, with rapid nucleotide exchange. Plays a role in 16S rRNA processing and 30S ribosomal subunit biogenesis and possibly also in cell cycle regulation and energy metabolism.</text>
</comment>
<keyword evidence="3 7" id="KW-0690">Ribosome biogenesis</keyword>
<evidence type="ECO:0000256" key="3">
    <source>
        <dbReference type="ARBA" id="ARBA00022517"/>
    </source>
</evidence>
<proteinExistence type="inferred from homology"/>
<evidence type="ECO:0000256" key="9">
    <source>
        <dbReference type="RuleBase" id="RU003761"/>
    </source>
</evidence>
<feature type="region of interest" description="G4" evidence="8">
    <location>
        <begin position="124"/>
        <end position="127"/>
    </location>
</feature>
<dbReference type="PANTHER" id="PTHR42698">
    <property type="entry name" value="GTPASE ERA"/>
    <property type="match status" value="1"/>
</dbReference>
<dbReference type="Proteomes" id="UP000185062">
    <property type="component" value="Unassembled WGS sequence"/>
</dbReference>
<accession>A0A1N6ILW1</accession>
<dbReference type="HAMAP" id="MF_00367">
    <property type="entry name" value="GTPase_Era"/>
    <property type="match status" value="1"/>
</dbReference>
<evidence type="ECO:0000256" key="5">
    <source>
        <dbReference type="ARBA" id="ARBA00022884"/>
    </source>
</evidence>
<dbReference type="GO" id="GO:0005525">
    <property type="term" value="F:GTP binding"/>
    <property type="evidence" value="ECO:0007669"/>
    <property type="project" value="UniProtKB-UniRule"/>
</dbReference>
<keyword evidence="7" id="KW-1003">Cell membrane</keyword>
<dbReference type="SUPFAM" id="SSF52540">
    <property type="entry name" value="P-loop containing nucleoside triphosphate hydrolases"/>
    <property type="match status" value="1"/>
</dbReference>
<dbReference type="GO" id="GO:0070181">
    <property type="term" value="F:small ribosomal subunit rRNA binding"/>
    <property type="evidence" value="ECO:0007669"/>
    <property type="project" value="UniProtKB-UniRule"/>
</dbReference>
<keyword evidence="7" id="KW-0699">rRNA-binding</keyword>
<feature type="binding site" evidence="7">
    <location>
        <begin position="16"/>
        <end position="23"/>
    </location>
    <ligand>
        <name>GTP</name>
        <dbReference type="ChEBI" id="CHEBI:37565"/>
    </ligand>
</feature>
<dbReference type="PANTHER" id="PTHR42698:SF1">
    <property type="entry name" value="GTPASE ERA, MITOCHONDRIAL"/>
    <property type="match status" value="1"/>
</dbReference>
<evidence type="ECO:0000313" key="13">
    <source>
        <dbReference type="Proteomes" id="UP000185062"/>
    </source>
</evidence>
<dbReference type="NCBIfam" id="TIGR00436">
    <property type="entry name" value="era"/>
    <property type="match status" value="1"/>
</dbReference>
<dbReference type="InterPro" id="IPR004044">
    <property type="entry name" value="KH_dom_type_2"/>
</dbReference>
<protein>
    <recommendedName>
        <fullName evidence="2 7">GTPase Era</fullName>
    </recommendedName>
</protein>
<reference evidence="12 13" key="1">
    <citation type="submission" date="2016-12" db="EMBL/GenBank/DDBJ databases">
        <authorList>
            <person name="Song W.-J."/>
            <person name="Kurnit D.M."/>
        </authorList>
    </citation>
    <scope>NUCLEOTIDE SEQUENCE [LARGE SCALE GENOMIC DNA]</scope>
    <source>
        <strain evidence="12 13">ATCC 49181</strain>
    </source>
</reference>
<dbReference type="GO" id="GO:0043024">
    <property type="term" value="F:ribosomal small subunit binding"/>
    <property type="evidence" value="ECO:0007669"/>
    <property type="project" value="TreeGrafter"/>
</dbReference>
<dbReference type="Gene3D" id="3.30.300.20">
    <property type="match status" value="1"/>
</dbReference>
<feature type="region of interest" description="G3" evidence="8">
    <location>
        <begin position="63"/>
        <end position="66"/>
    </location>
</feature>
<dbReference type="InterPro" id="IPR030388">
    <property type="entry name" value="G_ERA_dom"/>
</dbReference>
<dbReference type="RefSeq" id="WP_028460559.1">
    <property type="nucleotide sequence ID" value="NZ_FSRO01000001.1"/>
</dbReference>
<feature type="region of interest" description="G2" evidence="8">
    <location>
        <begin position="42"/>
        <end position="46"/>
    </location>
</feature>
<dbReference type="InterPro" id="IPR005225">
    <property type="entry name" value="Small_GTP-bd"/>
</dbReference>
<name>A0A1N6ILW1_9PROT</name>
<feature type="region of interest" description="G1" evidence="8">
    <location>
        <begin position="16"/>
        <end position="23"/>
    </location>
</feature>
<dbReference type="Pfam" id="PF07650">
    <property type="entry name" value="KH_2"/>
    <property type="match status" value="1"/>
</dbReference>
<evidence type="ECO:0000256" key="8">
    <source>
        <dbReference type="PROSITE-ProRule" id="PRU01050"/>
    </source>
</evidence>
<keyword evidence="13" id="KW-1185">Reference proteome</keyword>
<comment type="similarity">
    <text evidence="1 7 8 9">Belongs to the TRAFAC class TrmE-Era-EngA-EngB-Septin-like GTPase superfamily. Era GTPase family.</text>
</comment>
<dbReference type="AlphaFoldDB" id="A0A1N6ILW1"/>
<dbReference type="PROSITE" id="PS51713">
    <property type="entry name" value="G_ERA"/>
    <property type="match status" value="1"/>
</dbReference>
<dbReference type="CDD" id="cd22534">
    <property type="entry name" value="KH-II_Era"/>
    <property type="match status" value="1"/>
</dbReference>
<dbReference type="InterPro" id="IPR009019">
    <property type="entry name" value="KH_sf_prok-type"/>
</dbReference>
<dbReference type="InterPro" id="IPR005662">
    <property type="entry name" value="GTPase_Era-like"/>
</dbReference>
<feature type="domain" description="Era-type G" evidence="11">
    <location>
        <begin position="8"/>
        <end position="175"/>
    </location>
</feature>